<evidence type="ECO:0000313" key="3">
    <source>
        <dbReference type="Proteomes" id="UP000029224"/>
    </source>
</evidence>
<reference evidence="2 3" key="1">
    <citation type="submission" date="2014-09" db="EMBL/GenBank/DDBJ databases">
        <title>Vibrio maritimus JCM 19240. (C210) whole genome shotgun sequence.</title>
        <authorList>
            <person name="Sawabe T."/>
            <person name="Meirelles P."/>
            <person name="Nakanishi M."/>
            <person name="Sayaka M."/>
            <person name="Hattori M."/>
            <person name="Ohkuma M."/>
        </authorList>
    </citation>
    <scope>NUCLEOTIDE SEQUENCE [LARGE SCALE GENOMIC DNA]</scope>
    <source>
        <strain evidence="2 3">JCM 19240</strain>
    </source>
</reference>
<keyword evidence="3" id="KW-1185">Reference proteome</keyword>
<dbReference type="AlphaFoldDB" id="A0A090T3K5"/>
<comment type="caution">
    <text evidence="2">The sequence shown here is derived from an EMBL/GenBank/DDBJ whole genome shotgun (WGS) entry which is preliminary data.</text>
</comment>
<reference evidence="2 3" key="2">
    <citation type="submission" date="2014-09" db="EMBL/GenBank/DDBJ databases">
        <authorList>
            <consortium name="NBRP consortium"/>
            <person name="Sawabe T."/>
            <person name="Meirelles P."/>
            <person name="Nakanishi M."/>
            <person name="Sayaka M."/>
            <person name="Hattori M."/>
            <person name="Ohkuma M."/>
        </authorList>
    </citation>
    <scope>NUCLEOTIDE SEQUENCE [LARGE SCALE GENOMIC DNA]</scope>
    <source>
        <strain evidence="2 3">JCM 19240</strain>
    </source>
</reference>
<feature type="region of interest" description="Disordered" evidence="1">
    <location>
        <begin position="1"/>
        <end position="37"/>
    </location>
</feature>
<feature type="compositionally biased region" description="Polar residues" evidence="1">
    <location>
        <begin position="1"/>
        <end position="16"/>
    </location>
</feature>
<proteinExistence type="predicted"/>
<sequence length="37" mass="4272">MSGQELDSLIDSSKQQAIREATRNQPTTPFEVMQRYD</sequence>
<dbReference type="EMBL" id="BBMT01000005">
    <property type="protein sequence ID" value="GAL34491.1"/>
    <property type="molecule type" value="Genomic_DNA"/>
</dbReference>
<gene>
    <name evidence="2" type="ORF">JCM19240_4041</name>
</gene>
<protein>
    <submittedName>
        <fullName evidence="2">Uncharacterized protein</fullName>
    </submittedName>
</protein>
<evidence type="ECO:0000313" key="2">
    <source>
        <dbReference type="EMBL" id="GAL34491.1"/>
    </source>
</evidence>
<evidence type="ECO:0000256" key="1">
    <source>
        <dbReference type="SAM" id="MobiDB-lite"/>
    </source>
</evidence>
<dbReference type="Proteomes" id="UP000029224">
    <property type="component" value="Unassembled WGS sequence"/>
</dbReference>
<accession>A0A090T3K5</accession>
<organism evidence="2 3">
    <name type="scientific">Vibrio maritimus</name>
    <dbReference type="NCBI Taxonomy" id="990268"/>
    <lineage>
        <taxon>Bacteria</taxon>
        <taxon>Pseudomonadati</taxon>
        <taxon>Pseudomonadota</taxon>
        <taxon>Gammaproteobacteria</taxon>
        <taxon>Vibrionales</taxon>
        <taxon>Vibrionaceae</taxon>
        <taxon>Vibrio</taxon>
    </lineage>
</organism>
<name>A0A090T3K5_9VIBR</name>